<proteinExistence type="predicted"/>
<evidence type="ECO:0000313" key="2">
    <source>
        <dbReference type="Proteomes" id="UP001330434"/>
    </source>
</evidence>
<dbReference type="GO" id="GO:0032259">
    <property type="term" value="P:methylation"/>
    <property type="evidence" value="ECO:0007669"/>
    <property type="project" value="UniProtKB-KW"/>
</dbReference>
<gene>
    <name evidence="1" type="ORF">Bealeia1_00871</name>
</gene>
<organism evidence="1 2">
    <name type="scientific">Candidatus Bealeia paramacronuclearis</name>
    <dbReference type="NCBI Taxonomy" id="1921001"/>
    <lineage>
        <taxon>Bacteria</taxon>
        <taxon>Pseudomonadati</taxon>
        <taxon>Pseudomonadota</taxon>
        <taxon>Alphaproteobacteria</taxon>
        <taxon>Holosporales</taxon>
        <taxon>Holosporaceae</taxon>
        <taxon>Candidatus Bealeia</taxon>
    </lineage>
</organism>
<protein>
    <submittedName>
        <fullName evidence="1">Class I SAM-dependent methyltransferase</fullName>
    </submittedName>
</protein>
<dbReference type="RefSeq" id="WP_331255529.1">
    <property type="nucleotide sequence ID" value="NZ_CP133270.1"/>
</dbReference>
<keyword evidence="1" id="KW-0808">Transferase</keyword>
<keyword evidence="1" id="KW-0489">Methyltransferase</keyword>
<dbReference type="Gene3D" id="3.40.50.150">
    <property type="entry name" value="Vaccinia Virus protein VP39"/>
    <property type="match status" value="1"/>
</dbReference>
<dbReference type="InterPro" id="IPR029063">
    <property type="entry name" value="SAM-dependent_MTases_sf"/>
</dbReference>
<evidence type="ECO:0000313" key="1">
    <source>
        <dbReference type="EMBL" id="WVX66687.1"/>
    </source>
</evidence>
<name>A0ABZ2C2L1_9PROT</name>
<reference evidence="1 2" key="1">
    <citation type="journal article" date="2024" name="Environ. Microbiol.">
        <title>Novel evolutionary insights on the interactions of the Holosporales (Alphaproteobacteria) with eukaryotic hosts from comparative genomics.</title>
        <authorList>
            <person name="Giovannini M."/>
            <person name="Petroni G."/>
            <person name="Castelli M."/>
        </authorList>
    </citation>
    <scope>NUCLEOTIDE SEQUENCE [LARGE SCALE GENOMIC DNA]</scope>
    <source>
        <strain evidence="1 2">US_Bl 15I1</strain>
    </source>
</reference>
<dbReference type="Proteomes" id="UP001330434">
    <property type="component" value="Chromosome"/>
</dbReference>
<dbReference type="SUPFAM" id="SSF53335">
    <property type="entry name" value="S-adenosyl-L-methionine-dependent methyltransferases"/>
    <property type="match status" value="1"/>
</dbReference>
<dbReference type="CDD" id="cd02440">
    <property type="entry name" value="AdoMet_MTases"/>
    <property type="match status" value="1"/>
</dbReference>
<accession>A0ABZ2C2L1</accession>
<dbReference type="GO" id="GO:0008168">
    <property type="term" value="F:methyltransferase activity"/>
    <property type="evidence" value="ECO:0007669"/>
    <property type="project" value="UniProtKB-KW"/>
</dbReference>
<keyword evidence="2" id="KW-1185">Reference proteome</keyword>
<sequence length="285" mass="31941">MAHQGLALADIIPATDLNLENVTVPETVEGNKSATLNGTGFITYTISPIAQMFLGEECQPGKHVIEIGAGYTNIPIEALKQGVSYYTANDIALEHLKILTYRVKKDLGEDALKNLSLAPGKVPEDLKDVPNQFDGILAEKVIHFMTPVEIHNFMNWVKNSLKPGGKIYITAASPYSDAYRKILPAYQENLKEGLEFPGYLTHFPERFADNFIQKILIKIMKHHPRYKVPDYVTLFSRNDFVKLFEKYDLKIISSYSLISPTSLQKDWAPAPDQESEISGIIAVKK</sequence>
<dbReference type="EMBL" id="CP133270">
    <property type="protein sequence ID" value="WVX66687.1"/>
    <property type="molecule type" value="Genomic_DNA"/>
</dbReference>
<dbReference type="Pfam" id="PF13489">
    <property type="entry name" value="Methyltransf_23"/>
    <property type="match status" value="1"/>
</dbReference>